<dbReference type="InterPro" id="IPR002401">
    <property type="entry name" value="Cyt_P450_E_grp-I"/>
</dbReference>
<feature type="transmembrane region" description="Helical" evidence="11">
    <location>
        <begin position="6"/>
        <end position="27"/>
    </location>
</feature>
<dbReference type="InterPro" id="IPR017972">
    <property type="entry name" value="Cyt_P450_CS"/>
</dbReference>
<accession>A0A9W9DUE9</accession>
<comment type="caution">
    <text evidence="12">The sequence shown here is derived from an EMBL/GenBank/DDBJ whole genome shotgun (WGS) entry which is preliminary data.</text>
</comment>
<evidence type="ECO:0000256" key="7">
    <source>
        <dbReference type="ARBA" id="ARBA00023004"/>
    </source>
</evidence>
<proteinExistence type="inferred from homology"/>
<sequence length="505" mass="57520">MAHAFSTSFGTAIAVAVLAVLAVLHYLKLRQNHNTASLYPPGPPVREFPTRDTWIKFQEWGKFYGELVYIREMNLLIVNDFRIANDLLEKRARIFSDRLVTPMMELCGSGYIFSIARYSNEWRRDKKLFLQNFRQATINRFYPYQYGKIHEFLRKLSATPDNFMRHTMILSQSLIFSSLYGLDVDPEDRLYHISVDAVNTLADAISLGNFPAIERFPWLRYMPSWFPGCGFKKVAARCLEKLQTMDTVPFNMAMENLRNGSSSSIMAELAVQNEGNPEAIEAIKRMGLVSYIASADTTMSAISSFLLSMTLHPDAQKKGQEEIDLVIGQDRLPTFEDRQSLPYVEAIYREVMRLHPALPTGVAHASIEDDFYRGYHIPKGCAVIPNIWAMNRDEEIYSEPDKFMPERHLDTPGGPFTNINNILAFGFGRRVCAGRYMADNTVWLTIASVLATFTLSKAKDGKGNEIDIPEEYTSHMFRHPKPYQSSITPRNQNAKELILATALSQ</sequence>
<evidence type="ECO:0000256" key="2">
    <source>
        <dbReference type="ARBA" id="ARBA00005179"/>
    </source>
</evidence>
<evidence type="ECO:0000256" key="4">
    <source>
        <dbReference type="ARBA" id="ARBA00022617"/>
    </source>
</evidence>
<evidence type="ECO:0000256" key="10">
    <source>
        <dbReference type="RuleBase" id="RU000461"/>
    </source>
</evidence>
<dbReference type="EMBL" id="JAOTPV010000003">
    <property type="protein sequence ID" value="KAJ4485419.1"/>
    <property type="molecule type" value="Genomic_DNA"/>
</dbReference>
<dbReference type="Pfam" id="PF00067">
    <property type="entry name" value="p450"/>
    <property type="match status" value="1"/>
</dbReference>
<name>A0A9W9DUE9_9AGAR</name>
<dbReference type="Gene3D" id="1.10.630.10">
    <property type="entry name" value="Cytochrome P450"/>
    <property type="match status" value="1"/>
</dbReference>
<keyword evidence="11" id="KW-0472">Membrane</keyword>
<keyword evidence="13" id="KW-1185">Reference proteome</keyword>
<evidence type="ECO:0000256" key="8">
    <source>
        <dbReference type="ARBA" id="ARBA00023033"/>
    </source>
</evidence>
<dbReference type="PANTHER" id="PTHR46300:SF7">
    <property type="entry name" value="P450, PUTATIVE (EUROFUNG)-RELATED"/>
    <property type="match status" value="1"/>
</dbReference>
<evidence type="ECO:0000256" key="6">
    <source>
        <dbReference type="ARBA" id="ARBA00023002"/>
    </source>
</evidence>
<evidence type="ECO:0000256" key="11">
    <source>
        <dbReference type="SAM" id="Phobius"/>
    </source>
</evidence>
<evidence type="ECO:0000313" key="13">
    <source>
        <dbReference type="Proteomes" id="UP001150266"/>
    </source>
</evidence>
<keyword evidence="6 10" id="KW-0560">Oxidoreductase</keyword>
<dbReference type="InterPro" id="IPR001128">
    <property type="entry name" value="Cyt_P450"/>
</dbReference>
<dbReference type="InterPro" id="IPR036396">
    <property type="entry name" value="Cyt_P450_sf"/>
</dbReference>
<keyword evidence="11" id="KW-1133">Transmembrane helix</keyword>
<evidence type="ECO:0000256" key="9">
    <source>
        <dbReference type="PIRSR" id="PIRSR602401-1"/>
    </source>
</evidence>
<keyword evidence="11" id="KW-0812">Transmembrane</keyword>
<dbReference type="GO" id="GO:0005506">
    <property type="term" value="F:iron ion binding"/>
    <property type="evidence" value="ECO:0007669"/>
    <property type="project" value="InterPro"/>
</dbReference>
<comment type="similarity">
    <text evidence="3 10">Belongs to the cytochrome P450 family.</text>
</comment>
<evidence type="ECO:0000256" key="3">
    <source>
        <dbReference type="ARBA" id="ARBA00010617"/>
    </source>
</evidence>
<comment type="cofactor">
    <cofactor evidence="1 9">
        <name>heme</name>
        <dbReference type="ChEBI" id="CHEBI:30413"/>
    </cofactor>
</comment>
<keyword evidence="8 10" id="KW-0503">Monooxygenase</keyword>
<dbReference type="PANTHER" id="PTHR46300">
    <property type="entry name" value="P450, PUTATIVE (EUROFUNG)-RELATED-RELATED"/>
    <property type="match status" value="1"/>
</dbReference>
<dbReference type="PROSITE" id="PS00086">
    <property type="entry name" value="CYTOCHROME_P450"/>
    <property type="match status" value="1"/>
</dbReference>
<evidence type="ECO:0000256" key="5">
    <source>
        <dbReference type="ARBA" id="ARBA00022723"/>
    </source>
</evidence>
<dbReference type="AlphaFoldDB" id="A0A9W9DUE9"/>
<protein>
    <submittedName>
        <fullName evidence="12">Cytochrome P450 2 Le.CYP2</fullName>
    </submittedName>
</protein>
<gene>
    <name evidence="12" type="ORF">J3R30DRAFT_1355802</name>
</gene>
<keyword evidence="4 9" id="KW-0349">Heme</keyword>
<dbReference type="InterPro" id="IPR050364">
    <property type="entry name" value="Cytochrome_P450_fung"/>
</dbReference>
<comment type="pathway">
    <text evidence="2">Secondary metabolite biosynthesis.</text>
</comment>
<dbReference type="PRINTS" id="PR00385">
    <property type="entry name" value="P450"/>
</dbReference>
<dbReference type="GO" id="GO:0004497">
    <property type="term" value="F:monooxygenase activity"/>
    <property type="evidence" value="ECO:0007669"/>
    <property type="project" value="UniProtKB-KW"/>
</dbReference>
<dbReference type="CDD" id="cd11065">
    <property type="entry name" value="CYP64-like"/>
    <property type="match status" value="1"/>
</dbReference>
<evidence type="ECO:0000313" key="12">
    <source>
        <dbReference type="EMBL" id="KAJ4485419.1"/>
    </source>
</evidence>
<dbReference type="GO" id="GO:0016705">
    <property type="term" value="F:oxidoreductase activity, acting on paired donors, with incorporation or reduction of molecular oxygen"/>
    <property type="evidence" value="ECO:0007669"/>
    <property type="project" value="InterPro"/>
</dbReference>
<dbReference type="OrthoDB" id="2789670at2759"/>
<feature type="binding site" description="axial binding residue" evidence="9">
    <location>
        <position position="432"/>
    </location>
    <ligand>
        <name>heme</name>
        <dbReference type="ChEBI" id="CHEBI:30413"/>
    </ligand>
    <ligandPart>
        <name>Fe</name>
        <dbReference type="ChEBI" id="CHEBI:18248"/>
    </ligandPart>
</feature>
<keyword evidence="5 9" id="KW-0479">Metal-binding</keyword>
<dbReference type="Proteomes" id="UP001150266">
    <property type="component" value="Unassembled WGS sequence"/>
</dbReference>
<dbReference type="SUPFAM" id="SSF48264">
    <property type="entry name" value="Cytochrome P450"/>
    <property type="match status" value="1"/>
</dbReference>
<dbReference type="PRINTS" id="PR00463">
    <property type="entry name" value="EP450I"/>
</dbReference>
<evidence type="ECO:0000256" key="1">
    <source>
        <dbReference type="ARBA" id="ARBA00001971"/>
    </source>
</evidence>
<organism evidence="12 13">
    <name type="scientific">Lentinula aciculospora</name>
    <dbReference type="NCBI Taxonomy" id="153920"/>
    <lineage>
        <taxon>Eukaryota</taxon>
        <taxon>Fungi</taxon>
        <taxon>Dikarya</taxon>
        <taxon>Basidiomycota</taxon>
        <taxon>Agaricomycotina</taxon>
        <taxon>Agaricomycetes</taxon>
        <taxon>Agaricomycetidae</taxon>
        <taxon>Agaricales</taxon>
        <taxon>Marasmiineae</taxon>
        <taxon>Omphalotaceae</taxon>
        <taxon>Lentinula</taxon>
    </lineage>
</organism>
<keyword evidence="7 9" id="KW-0408">Iron</keyword>
<dbReference type="GO" id="GO:0020037">
    <property type="term" value="F:heme binding"/>
    <property type="evidence" value="ECO:0007669"/>
    <property type="project" value="InterPro"/>
</dbReference>
<reference evidence="12" key="1">
    <citation type="submission" date="2022-08" db="EMBL/GenBank/DDBJ databases">
        <title>A Global Phylogenomic Analysis of the Shiitake Genus Lentinula.</title>
        <authorList>
            <consortium name="DOE Joint Genome Institute"/>
            <person name="Sierra-Patev S."/>
            <person name="Min B."/>
            <person name="Naranjo-Ortiz M."/>
            <person name="Looney B."/>
            <person name="Konkel Z."/>
            <person name="Slot J.C."/>
            <person name="Sakamoto Y."/>
            <person name="Steenwyk J.L."/>
            <person name="Rokas A."/>
            <person name="Carro J."/>
            <person name="Camarero S."/>
            <person name="Ferreira P."/>
            <person name="Molpeceres G."/>
            <person name="Ruiz-Duenas F.J."/>
            <person name="Serrano A."/>
            <person name="Henrissat B."/>
            <person name="Drula E."/>
            <person name="Hughes K.W."/>
            <person name="Mata J.L."/>
            <person name="Ishikawa N.K."/>
            <person name="Vargas-Isla R."/>
            <person name="Ushijima S."/>
            <person name="Smith C.A."/>
            <person name="Ahrendt S."/>
            <person name="Andreopoulos W."/>
            <person name="He G."/>
            <person name="Labutti K."/>
            <person name="Lipzen A."/>
            <person name="Ng V."/>
            <person name="Riley R."/>
            <person name="Sandor L."/>
            <person name="Barry K."/>
            <person name="Martinez A.T."/>
            <person name="Xiao Y."/>
            <person name="Gibbons J.G."/>
            <person name="Terashima K."/>
            <person name="Grigoriev I.V."/>
            <person name="Hibbett D.S."/>
        </authorList>
    </citation>
    <scope>NUCLEOTIDE SEQUENCE</scope>
    <source>
        <strain evidence="12">JLM2183</strain>
    </source>
</reference>